<feature type="transmembrane region" description="Helical" evidence="6">
    <location>
        <begin position="415"/>
        <end position="434"/>
    </location>
</feature>
<feature type="transmembrane region" description="Helical" evidence="6">
    <location>
        <begin position="483"/>
        <end position="504"/>
    </location>
</feature>
<organism evidence="7 8">
    <name type="scientific">Ganoderma sinense ZZ0214-1</name>
    <dbReference type="NCBI Taxonomy" id="1077348"/>
    <lineage>
        <taxon>Eukaryota</taxon>
        <taxon>Fungi</taxon>
        <taxon>Dikarya</taxon>
        <taxon>Basidiomycota</taxon>
        <taxon>Agaricomycotina</taxon>
        <taxon>Agaricomycetes</taxon>
        <taxon>Polyporales</taxon>
        <taxon>Polyporaceae</taxon>
        <taxon>Ganoderma</taxon>
    </lineage>
</organism>
<protein>
    <submittedName>
        <fullName evidence="7">MFS general substrate transporter</fullName>
    </submittedName>
</protein>
<evidence type="ECO:0000256" key="3">
    <source>
        <dbReference type="ARBA" id="ARBA00022989"/>
    </source>
</evidence>
<feature type="transmembrane region" description="Helical" evidence="6">
    <location>
        <begin position="321"/>
        <end position="341"/>
    </location>
</feature>
<comment type="caution">
    <text evidence="7">The sequence shown here is derived from an EMBL/GenBank/DDBJ whole genome shotgun (WGS) entry which is preliminary data.</text>
</comment>
<evidence type="ECO:0000256" key="1">
    <source>
        <dbReference type="ARBA" id="ARBA00004141"/>
    </source>
</evidence>
<dbReference type="InterPro" id="IPR036259">
    <property type="entry name" value="MFS_trans_sf"/>
</dbReference>
<dbReference type="Gene3D" id="1.20.1250.20">
    <property type="entry name" value="MFS general substrate transporter like domains"/>
    <property type="match status" value="1"/>
</dbReference>
<sequence>MPFGILEDHKLDSVPGTGLLATKGNQIITGDASGLKRGTGKYSHIVLIPQPSDDPRDPLNWPRWRKETCFWTLVFMTGLADTLLFLANPGYFLMAKQFSASVDEVASSFSATYLGVSIFMLLQIPISVKYGHRIVYLASSFLMLISCIWVAVSPNLTSVRASRVFQGFGAAAARCLVANTIEHLYLGVLINGYVIQLLSWRYGFWFASIACGLCFVGVLLFVPETTYCRQASPTQRIPSDNFKDNGEMVEKSGPSPGTSTSDNVDPNRDPPSPIRPTVHSYLKIYNGTFSDRSVWRIFLGMFPFVLSPVALFAFVSVSIPTVLLGFVAACSSTIFSVTYGFGPSQIGLTNIGSIAGIVLAIATAGPLSDWWVVWMARRNGGVYEPEFRLVFTLSLLVGALSYMGWAVGNDRHMPWIGAVACLALTYFGIAIASATRVAYVIDTHGAHAAHIVALTEAAQDLLVYGSTFFANGVVLSAGVRRTLLAVAALQAACWATCVPVYVFGKRVRSFIARHPRLFSGDLGDS</sequence>
<evidence type="ECO:0000256" key="5">
    <source>
        <dbReference type="SAM" id="MobiDB-lite"/>
    </source>
</evidence>
<dbReference type="AlphaFoldDB" id="A0A2G8SBD5"/>
<comment type="subcellular location">
    <subcellularLocation>
        <location evidence="1">Membrane</location>
        <topology evidence="1">Multi-pass membrane protein</topology>
    </subcellularLocation>
</comment>
<evidence type="ECO:0000313" key="8">
    <source>
        <dbReference type="Proteomes" id="UP000230002"/>
    </source>
</evidence>
<proteinExistence type="predicted"/>
<keyword evidence="2 6" id="KW-0812">Transmembrane</keyword>
<dbReference type="Proteomes" id="UP000230002">
    <property type="component" value="Unassembled WGS sequence"/>
</dbReference>
<keyword evidence="3 6" id="KW-1133">Transmembrane helix</keyword>
<name>A0A2G8SBD5_9APHY</name>
<evidence type="ECO:0000313" key="7">
    <source>
        <dbReference type="EMBL" id="PIL31061.1"/>
    </source>
</evidence>
<keyword evidence="4 6" id="KW-0472">Membrane</keyword>
<dbReference type="SUPFAM" id="SSF103473">
    <property type="entry name" value="MFS general substrate transporter"/>
    <property type="match status" value="1"/>
</dbReference>
<dbReference type="PANTHER" id="PTHR23502">
    <property type="entry name" value="MAJOR FACILITATOR SUPERFAMILY"/>
    <property type="match status" value="1"/>
</dbReference>
<dbReference type="PANTHER" id="PTHR23502:SF4">
    <property type="entry name" value="MAJOR FACILITATOR SUPERFAMILY (MFS) PROFILE DOMAIN-CONTAINING PROTEIN-RELATED"/>
    <property type="match status" value="1"/>
</dbReference>
<dbReference type="Pfam" id="PF07690">
    <property type="entry name" value="MFS_1"/>
    <property type="match status" value="2"/>
</dbReference>
<feature type="transmembrane region" description="Helical" evidence="6">
    <location>
        <begin position="70"/>
        <end position="93"/>
    </location>
</feature>
<reference evidence="7 8" key="1">
    <citation type="journal article" date="2015" name="Sci. Rep.">
        <title>Chromosome-level genome map provides insights into diverse defense mechanisms in the medicinal fungus Ganoderma sinense.</title>
        <authorList>
            <person name="Zhu Y."/>
            <person name="Xu J."/>
            <person name="Sun C."/>
            <person name="Zhou S."/>
            <person name="Xu H."/>
            <person name="Nelson D.R."/>
            <person name="Qian J."/>
            <person name="Song J."/>
            <person name="Luo H."/>
            <person name="Xiang L."/>
            <person name="Li Y."/>
            <person name="Xu Z."/>
            <person name="Ji A."/>
            <person name="Wang L."/>
            <person name="Lu S."/>
            <person name="Hayward A."/>
            <person name="Sun W."/>
            <person name="Li X."/>
            <person name="Schwartz D.C."/>
            <person name="Wang Y."/>
            <person name="Chen S."/>
        </authorList>
    </citation>
    <scope>NUCLEOTIDE SEQUENCE [LARGE SCALE GENOMIC DNA]</scope>
    <source>
        <strain evidence="7 8">ZZ0214-1</strain>
    </source>
</reference>
<feature type="transmembrane region" description="Helical" evidence="6">
    <location>
        <begin position="105"/>
        <end position="122"/>
    </location>
</feature>
<feature type="compositionally biased region" description="Polar residues" evidence="5">
    <location>
        <begin position="255"/>
        <end position="264"/>
    </location>
</feature>
<dbReference type="GO" id="GO:0022857">
    <property type="term" value="F:transmembrane transporter activity"/>
    <property type="evidence" value="ECO:0007669"/>
    <property type="project" value="InterPro"/>
</dbReference>
<gene>
    <name evidence="7" type="ORF">GSI_05757</name>
</gene>
<dbReference type="EMBL" id="AYKW01000012">
    <property type="protein sequence ID" value="PIL31061.1"/>
    <property type="molecule type" value="Genomic_DNA"/>
</dbReference>
<dbReference type="InterPro" id="IPR011701">
    <property type="entry name" value="MFS"/>
</dbReference>
<feature type="region of interest" description="Disordered" evidence="5">
    <location>
        <begin position="238"/>
        <end position="275"/>
    </location>
</feature>
<evidence type="ECO:0000256" key="6">
    <source>
        <dbReference type="SAM" id="Phobius"/>
    </source>
</evidence>
<feature type="transmembrane region" description="Helical" evidence="6">
    <location>
        <begin position="134"/>
        <end position="152"/>
    </location>
</feature>
<feature type="transmembrane region" description="Helical" evidence="6">
    <location>
        <begin position="293"/>
        <end position="315"/>
    </location>
</feature>
<accession>A0A2G8SBD5</accession>
<feature type="compositionally biased region" description="Basic and acidic residues" evidence="5">
    <location>
        <begin position="241"/>
        <end position="250"/>
    </location>
</feature>
<feature type="transmembrane region" description="Helical" evidence="6">
    <location>
        <begin position="202"/>
        <end position="222"/>
    </location>
</feature>
<evidence type="ECO:0000256" key="2">
    <source>
        <dbReference type="ARBA" id="ARBA00022692"/>
    </source>
</evidence>
<dbReference type="OrthoDB" id="5215911at2759"/>
<evidence type="ECO:0000256" key="4">
    <source>
        <dbReference type="ARBA" id="ARBA00023136"/>
    </source>
</evidence>
<dbReference type="STRING" id="1077348.A0A2G8SBD5"/>
<feature type="transmembrane region" description="Helical" evidence="6">
    <location>
        <begin position="387"/>
        <end position="408"/>
    </location>
</feature>
<feature type="transmembrane region" description="Helical" evidence="6">
    <location>
        <begin position="348"/>
        <end position="367"/>
    </location>
</feature>
<keyword evidence="8" id="KW-1185">Reference proteome</keyword>
<dbReference type="GO" id="GO:0005886">
    <property type="term" value="C:plasma membrane"/>
    <property type="evidence" value="ECO:0007669"/>
    <property type="project" value="TreeGrafter"/>
</dbReference>